<sequence>MSEQPKLGLTTGRQALVAVLAGALVCALILAAFELAGDFPPVVPWSVPILFVVLSAAVAIYARLLPKRLEERRVSSQEAVAALGIGKSSIMTGALFAGAHVVYVMRYLQLFDAPLPSARVIQGAATIATALLLAVAGAFLERACVVSDDDDDDDAGGAAEPA</sequence>
<reference evidence="1 2" key="1">
    <citation type="journal article" date="2016" name="Int. J. Syst. Evol. Microbiol.">
        <title>Tessaracoccus flavus sp. nov., isolated from the drainage system of a lindane-producing factory.</title>
        <authorList>
            <person name="Kumari R."/>
            <person name="Singh P."/>
            <person name="Schumann P."/>
            <person name="Lal R."/>
        </authorList>
    </citation>
    <scope>NUCLEOTIDE SEQUENCE [LARGE SCALE GENOMIC DNA]</scope>
    <source>
        <strain evidence="1 2">RP1T</strain>
    </source>
</reference>
<dbReference type="EMBL" id="CP019605">
    <property type="protein sequence ID" value="AQP43663.1"/>
    <property type="molecule type" value="Genomic_DNA"/>
</dbReference>
<dbReference type="KEGG" id="tfl:RPIT_01590"/>
<keyword evidence="2" id="KW-1185">Reference proteome</keyword>
<dbReference type="STRING" id="1610493.RPIT_01590"/>
<evidence type="ECO:0000313" key="1">
    <source>
        <dbReference type="EMBL" id="AQP43663.1"/>
    </source>
</evidence>
<gene>
    <name evidence="1" type="ORF">RPIT_01590</name>
</gene>
<dbReference type="AlphaFoldDB" id="A0A1Q2CC19"/>
<dbReference type="Pfam" id="PF11377">
    <property type="entry name" value="DUF3180"/>
    <property type="match status" value="1"/>
</dbReference>
<dbReference type="Proteomes" id="UP000188324">
    <property type="component" value="Chromosome"/>
</dbReference>
<accession>A0A1Q2CC19</accession>
<evidence type="ECO:0000313" key="2">
    <source>
        <dbReference type="Proteomes" id="UP000188324"/>
    </source>
</evidence>
<organism evidence="1 2">
    <name type="scientific">Tessaracoccus flavus</name>
    <dbReference type="NCBI Taxonomy" id="1610493"/>
    <lineage>
        <taxon>Bacteria</taxon>
        <taxon>Bacillati</taxon>
        <taxon>Actinomycetota</taxon>
        <taxon>Actinomycetes</taxon>
        <taxon>Propionibacteriales</taxon>
        <taxon>Propionibacteriaceae</taxon>
        <taxon>Tessaracoccus</taxon>
    </lineage>
</organism>
<dbReference type="RefSeq" id="WP_162274465.1">
    <property type="nucleotide sequence ID" value="NZ_CP019605.1"/>
</dbReference>
<protein>
    <submittedName>
        <fullName evidence="1">Uncharacterized protein</fullName>
    </submittedName>
</protein>
<dbReference type="InterPro" id="IPR021517">
    <property type="entry name" value="DUF3180"/>
</dbReference>
<name>A0A1Q2CC19_9ACTN</name>
<proteinExistence type="predicted"/>